<accession>A0ABM1A288</accession>
<dbReference type="PANTHER" id="PTHR37984:SF5">
    <property type="entry name" value="PROTEIN NYNRIN-LIKE"/>
    <property type="match status" value="1"/>
</dbReference>
<dbReference type="SUPFAM" id="SSF53098">
    <property type="entry name" value="Ribonuclease H-like"/>
    <property type="match status" value="1"/>
</dbReference>
<dbReference type="InterPro" id="IPR012337">
    <property type="entry name" value="RNaseH-like_sf"/>
</dbReference>
<dbReference type="InterPro" id="IPR036397">
    <property type="entry name" value="RNaseH_sf"/>
</dbReference>
<feature type="compositionally biased region" description="Basic and acidic residues" evidence="1">
    <location>
        <begin position="897"/>
        <end position="906"/>
    </location>
</feature>
<dbReference type="InterPro" id="IPR001584">
    <property type="entry name" value="Integrase_cat-core"/>
</dbReference>
<evidence type="ECO:0000259" key="2">
    <source>
        <dbReference type="PROSITE" id="PS50994"/>
    </source>
</evidence>
<dbReference type="InterPro" id="IPR055475">
    <property type="entry name" value="DUF7047"/>
</dbReference>
<proteinExistence type="predicted"/>
<dbReference type="InterPro" id="IPR043128">
    <property type="entry name" value="Rev_trsase/Diguanyl_cyclase"/>
</dbReference>
<protein>
    <submittedName>
        <fullName evidence="4">Uncharacterized protein LOC101859178</fullName>
    </submittedName>
</protein>
<dbReference type="PANTHER" id="PTHR37984">
    <property type="entry name" value="PROTEIN CBG26694"/>
    <property type="match status" value="1"/>
</dbReference>
<dbReference type="InterPro" id="IPR050951">
    <property type="entry name" value="Retrovirus_Pol_polyprotein"/>
</dbReference>
<dbReference type="Gene3D" id="3.30.420.10">
    <property type="entry name" value="Ribonuclease H-like superfamily/Ribonuclease H"/>
    <property type="match status" value="1"/>
</dbReference>
<organism evidence="3 4">
    <name type="scientific">Aplysia californica</name>
    <name type="common">California sea hare</name>
    <dbReference type="NCBI Taxonomy" id="6500"/>
    <lineage>
        <taxon>Eukaryota</taxon>
        <taxon>Metazoa</taxon>
        <taxon>Spiralia</taxon>
        <taxon>Lophotrochozoa</taxon>
        <taxon>Mollusca</taxon>
        <taxon>Gastropoda</taxon>
        <taxon>Heterobranchia</taxon>
        <taxon>Euthyneura</taxon>
        <taxon>Tectipleura</taxon>
        <taxon>Aplysiida</taxon>
        <taxon>Aplysioidea</taxon>
        <taxon>Aplysiidae</taxon>
        <taxon>Aplysia</taxon>
    </lineage>
</organism>
<dbReference type="Gene3D" id="3.10.10.10">
    <property type="entry name" value="HIV Type 1 Reverse Transcriptase, subunit A, domain 1"/>
    <property type="match status" value="1"/>
</dbReference>
<name>A0ABM1A288_APLCA</name>
<dbReference type="GeneID" id="101859178"/>
<evidence type="ECO:0000313" key="4">
    <source>
        <dbReference type="RefSeq" id="XP_012939354.2"/>
    </source>
</evidence>
<feature type="region of interest" description="Disordered" evidence="1">
    <location>
        <begin position="879"/>
        <end position="906"/>
    </location>
</feature>
<sequence>MEMDSREQQDFDMIKKRLKEAFTDNEFMAYCKLRESRWTGEPVDVFANELRRLGRTCGLEGAGLDKVVQLAFVTGFPGSVSVELQQIMGVQTTIGMSELVGRARILTVNKGGVGMAAPALSVGKDSESGLKYHWIEGKAPVLKNKVSRYNHEMSAEKVASFEQEVEKWINEGILMPWDEEVDEGIIPLMAVDQVNKNKVRPVLDFRVLNEAVECHTGDDLIDVCDDVLGQWRRVEGDTEIVDLKAAYLQLHVSRELWKYQLVRFKGKTYCLTWLGFGLNCAPRIMTKVLKTVLEQRDDIRCSTSSYIDDILVNVSQVSSEDVISHLRRYGLVAKPAEKLEGGTALGLKLFRGPAGRLWFGRSGELPRVNRRLTKRELFSLCGKLTAHYPIAGWLKLAYSYVKRHSGGEKWDSYICERAQVMVEEIVARVGKDDPVRGEHPTDGTVWCDTSDLCEGVILEIDGVVAEDVAWMRKPDDYHHINVAELAAVLNGVNLGVKWGLKDMLIMTGSVTVGRWIDLTLSEERRVKTAGAAEILVKRRLAVLKEMVEELGLTIRVQIIGSKGNKADAMTRVRKEWKEWAKVDRLGCGAVVFSAKELHDQHHFGVERSWYLARQVDPSITKDQMKDVVRGCEKCQSIDPAPVGHTVGELSIDRNWERLAIDVTHYCGVPYLSMVDCGPGRFAIWRRLRNEQTEQIISELRQVFYERGPVTEVLMDNAAAFRSTAFMDFLAGWNVGPFFRAAYRPGGNGIEERNHRTIKAIAERGNMSPVDAVFYYNCSPRYRQEETSVPQRSVLRYEWRLPIVVPVEHEGESSTTVTVGDEVRVKPPDAKCTTQWDRGVVTKINSTNNVEVDHMPRHIQDVRVAGDRDQHVAVHEEAQEVQPRAEVGRRYPQRHRREPAWHGDYEM</sequence>
<feature type="domain" description="Integrase catalytic" evidence="2">
    <location>
        <begin position="637"/>
        <end position="759"/>
    </location>
</feature>
<keyword evidence="3" id="KW-1185">Reference proteome</keyword>
<evidence type="ECO:0000256" key="1">
    <source>
        <dbReference type="SAM" id="MobiDB-lite"/>
    </source>
</evidence>
<dbReference type="Proteomes" id="UP000694888">
    <property type="component" value="Unplaced"/>
</dbReference>
<dbReference type="Gene3D" id="3.30.70.270">
    <property type="match status" value="1"/>
</dbReference>
<reference evidence="4" key="1">
    <citation type="submission" date="2025-08" db="UniProtKB">
        <authorList>
            <consortium name="RefSeq"/>
        </authorList>
    </citation>
    <scope>IDENTIFICATION</scope>
</reference>
<dbReference type="PROSITE" id="PS50994">
    <property type="entry name" value="INTEGRASE"/>
    <property type="match status" value="1"/>
</dbReference>
<gene>
    <name evidence="4" type="primary">LOC101859178</name>
</gene>
<dbReference type="SUPFAM" id="SSF56672">
    <property type="entry name" value="DNA/RNA polymerases"/>
    <property type="match status" value="1"/>
</dbReference>
<evidence type="ECO:0000313" key="3">
    <source>
        <dbReference type="Proteomes" id="UP000694888"/>
    </source>
</evidence>
<dbReference type="InterPro" id="IPR043502">
    <property type="entry name" value="DNA/RNA_pol_sf"/>
</dbReference>
<dbReference type="Pfam" id="PF23088">
    <property type="entry name" value="DUF7047"/>
    <property type="match status" value="1"/>
</dbReference>
<dbReference type="RefSeq" id="XP_012939354.2">
    <property type="nucleotide sequence ID" value="XM_013083900.2"/>
</dbReference>